<accession>A0A914Z385</accession>
<sequence>MVARAGWQHSANRSVWSGPFRPTACKPHLRHGVNCAGAAAVAATVAGGDRRWAKSPVAGSAGTTGAVAGAVDLVAYCAGGRCIVRSADHDAAMEQSRTSGAAENAGGSGAGDERHVDPRHAGDCAGYRLLFTAQQHHWPAAIC</sequence>
<protein>
    <submittedName>
        <fullName evidence="3">Uncharacterized protein</fullName>
    </submittedName>
</protein>
<feature type="region of interest" description="Disordered" evidence="1">
    <location>
        <begin position="93"/>
        <end position="117"/>
    </location>
</feature>
<keyword evidence="2" id="KW-1185">Reference proteome</keyword>
<organism evidence="2 3">
    <name type="scientific">Panagrolaimus superbus</name>
    <dbReference type="NCBI Taxonomy" id="310955"/>
    <lineage>
        <taxon>Eukaryota</taxon>
        <taxon>Metazoa</taxon>
        <taxon>Ecdysozoa</taxon>
        <taxon>Nematoda</taxon>
        <taxon>Chromadorea</taxon>
        <taxon>Rhabditida</taxon>
        <taxon>Tylenchina</taxon>
        <taxon>Panagrolaimomorpha</taxon>
        <taxon>Panagrolaimoidea</taxon>
        <taxon>Panagrolaimidae</taxon>
        <taxon>Panagrolaimus</taxon>
    </lineage>
</organism>
<proteinExistence type="predicted"/>
<dbReference type="WBParaSite" id="PSU_v2.g682.t1">
    <property type="protein sequence ID" value="PSU_v2.g682.t1"/>
    <property type="gene ID" value="PSU_v2.g682"/>
</dbReference>
<evidence type="ECO:0000313" key="2">
    <source>
        <dbReference type="Proteomes" id="UP000887577"/>
    </source>
</evidence>
<name>A0A914Z385_9BILA</name>
<dbReference type="Proteomes" id="UP000887577">
    <property type="component" value="Unplaced"/>
</dbReference>
<evidence type="ECO:0000256" key="1">
    <source>
        <dbReference type="SAM" id="MobiDB-lite"/>
    </source>
</evidence>
<evidence type="ECO:0000313" key="3">
    <source>
        <dbReference type="WBParaSite" id="PSU_v2.g682.t1"/>
    </source>
</evidence>
<dbReference type="AlphaFoldDB" id="A0A914Z385"/>
<reference evidence="3" key="1">
    <citation type="submission" date="2022-11" db="UniProtKB">
        <authorList>
            <consortium name="WormBaseParasite"/>
        </authorList>
    </citation>
    <scope>IDENTIFICATION</scope>
</reference>